<proteinExistence type="predicted"/>
<dbReference type="RefSeq" id="WP_184041809.1">
    <property type="nucleotide sequence ID" value="NZ_JACHHY010000034.1"/>
</dbReference>
<evidence type="ECO:0000313" key="2">
    <source>
        <dbReference type="Proteomes" id="UP000575898"/>
    </source>
</evidence>
<accession>A0A840MMP0</accession>
<dbReference type="Proteomes" id="UP000575898">
    <property type="component" value="Unassembled WGS sequence"/>
</dbReference>
<evidence type="ECO:0000313" key="1">
    <source>
        <dbReference type="EMBL" id="MBB5020414.1"/>
    </source>
</evidence>
<comment type="caution">
    <text evidence="1">The sequence shown here is derived from an EMBL/GenBank/DDBJ whole genome shotgun (WGS) entry which is preliminary data.</text>
</comment>
<name>A0A840MMP0_9PROT</name>
<gene>
    <name evidence="1" type="ORF">HNQ59_003733</name>
</gene>
<organism evidence="1 2">
    <name type="scientific">Chitinivorax tropicus</name>
    <dbReference type="NCBI Taxonomy" id="714531"/>
    <lineage>
        <taxon>Bacteria</taxon>
        <taxon>Pseudomonadati</taxon>
        <taxon>Pseudomonadota</taxon>
        <taxon>Betaproteobacteria</taxon>
        <taxon>Chitinivorax</taxon>
    </lineage>
</organism>
<sequence>MFPNASIEELTSEEVYAYVDCKSVYLALLQYYSDLYDYPRAKAVLAEADADMLNDHLWWIMNEAWKEYGTLNPAVPYRWLAIAKHALHWNHMPSNFHRWAMAILEKFDLERYQAAYHLPEAEYAAMKQDLPIVLEGLRQFPPEKFAPPLDEENWGLTD</sequence>
<keyword evidence="2" id="KW-1185">Reference proteome</keyword>
<dbReference type="EMBL" id="JACHHY010000034">
    <property type="protein sequence ID" value="MBB5020414.1"/>
    <property type="molecule type" value="Genomic_DNA"/>
</dbReference>
<dbReference type="AlphaFoldDB" id="A0A840MMP0"/>
<reference evidence="1 2" key="1">
    <citation type="submission" date="2020-08" db="EMBL/GenBank/DDBJ databases">
        <title>Genomic Encyclopedia of Type Strains, Phase IV (KMG-IV): sequencing the most valuable type-strain genomes for metagenomic binning, comparative biology and taxonomic classification.</title>
        <authorList>
            <person name="Goeker M."/>
        </authorList>
    </citation>
    <scope>NUCLEOTIDE SEQUENCE [LARGE SCALE GENOMIC DNA]</scope>
    <source>
        <strain evidence="1 2">DSM 27165</strain>
    </source>
</reference>
<protein>
    <submittedName>
        <fullName evidence="1">Uncharacterized protein</fullName>
    </submittedName>
</protein>